<gene>
    <name evidence="2" type="ORF">LPTSP2_37000</name>
</gene>
<feature type="transmembrane region" description="Helical" evidence="1">
    <location>
        <begin position="45"/>
        <end position="63"/>
    </location>
</feature>
<proteinExistence type="predicted"/>
<name>A0A2P2DIB7_9LEPT</name>
<dbReference type="Proteomes" id="UP000245206">
    <property type="component" value="Unassembled WGS sequence"/>
</dbReference>
<keyword evidence="1" id="KW-0472">Membrane</keyword>
<keyword evidence="1" id="KW-1133">Transmembrane helix</keyword>
<feature type="transmembrane region" description="Helical" evidence="1">
    <location>
        <begin position="12"/>
        <end position="33"/>
    </location>
</feature>
<dbReference type="EMBL" id="BFAZ01000011">
    <property type="protein sequence ID" value="GBF44397.1"/>
    <property type="molecule type" value="Genomic_DNA"/>
</dbReference>
<sequence length="133" mass="15302">MVEFLSSAIPQAVTSTIYIGAVIIVSQAVFRFIPIKAVLLHKKRMVFIIATLIAIPPNILYWITAPENFQYCVEFSFVQEPICNELPGWTLSLYQSAFLFLSYLLSQFLYDKLARKMFEKVGFVPKQIDEEIQ</sequence>
<keyword evidence="3" id="KW-1185">Reference proteome</keyword>
<protein>
    <submittedName>
        <fullName evidence="2">Uncharacterized protein</fullName>
    </submittedName>
</protein>
<comment type="caution">
    <text evidence="2">The sequence shown here is derived from an EMBL/GenBank/DDBJ whole genome shotgun (WGS) entry which is preliminary data.</text>
</comment>
<dbReference type="RefSeq" id="WP_245918584.1">
    <property type="nucleotide sequence ID" value="NZ_BFAZ01000011.1"/>
</dbReference>
<keyword evidence="1" id="KW-0812">Transmembrane</keyword>
<dbReference type="AlphaFoldDB" id="A0A2P2DIB7"/>
<reference evidence="3" key="1">
    <citation type="journal article" date="2019" name="Microbiol. Immunol.">
        <title>Molecular and phenotypic characterization of Leptospira johnsonii sp. nov., Leptospira ellinghausenii sp. nov. and Leptospira ryugenii sp. nov. isolated from soil and water in Japan.</title>
        <authorList>
            <person name="Masuzawa T."/>
            <person name="Saito M."/>
            <person name="Nakao R."/>
            <person name="Nikaido Y."/>
            <person name="Matsumoto M."/>
            <person name="Ogawa M."/>
            <person name="Yokoyama M."/>
            <person name="Hidaka Y."/>
            <person name="Tomita J."/>
            <person name="Sakakibara K."/>
            <person name="Suzuki K."/>
            <person name="Yasuda S."/>
            <person name="Sato H."/>
            <person name="Yamaguchi M."/>
            <person name="Yoshida S.I."/>
            <person name="Koizumi N."/>
            <person name="Kawamura Y."/>
        </authorList>
    </citation>
    <scope>NUCLEOTIDE SEQUENCE [LARGE SCALE GENOMIC DNA]</scope>
    <source>
        <strain evidence="3">E18</strain>
    </source>
</reference>
<feature type="transmembrane region" description="Helical" evidence="1">
    <location>
        <begin position="93"/>
        <end position="110"/>
    </location>
</feature>
<evidence type="ECO:0000313" key="3">
    <source>
        <dbReference type="Proteomes" id="UP000245206"/>
    </source>
</evidence>
<accession>A0A2P2DIB7</accession>
<evidence type="ECO:0000313" key="2">
    <source>
        <dbReference type="EMBL" id="GBF44397.1"/>
    </source>
</evidence>
<organism evidence="2 3">
    <name type="scientific">Leptospira ellinghausenii</name>
    <dbReference type="NCBI Taxonomy" id="1917822"/>
    <lineage>
        <taxon>Bacteria</taxon>
        <taxon>Pseudomonadati</taxon>
        <taxon>Spirochaetota</taxon>
        <taxon>Spirochaetia</taxon>
        <taxon>Leptospirales</taxon>
        <taxon>Leptospiraceae</taxon>
        <taxon>Leptospira</taxon>
    </lineage>
</organism>
<evidence type="ECO:0000256" key="1">
    <source>
        <dbReference type="SAM" id="Phobius"/>
    </source>
</evidence>